<keyword evidence="6 8" id="KW-0472">Membrane</keyword>
<name>A0ABQ9PE12_9PEZI</name>
<feature type="transmembrane region" description="Helical" evidence="8">
    <location>
        <begin position="422"/>
        <end position="446"/>
    </location>
</feature>
<organism evidence="10 11">
    <name type="scientific">Colletotrichum limetticola</name>
    <dbReference type="NCBI Taxonomy" id="1209924"/>
    <lineage>
        <taxon>Eukaryota</taxon>
        <taxon>Fungi</taxon>
        <taxon>Dikarya</taxon>
        <taxon>Ascomycota</taxon>
        <taxon>Pezizomycotina</taxon>
        <taxon>Sordariomycetes</taxon>
        <taxon>Hypocreomycetidae</taxon>
        <taxon>Glomerellales</taxon>
        <taxon>Glomerellaceae</taxon>
        <taxon>Colletotrichum</taxon>
        <taxon>Colletotrichum acutatum species complex</taxon>
    </lineage>
</organism>
<evidence type="ECO:0000256" key="6">
    <source>
        <dbReference type="ARBA" id="ARBA00023136"/>
    </source>
</evidence>
<dbReference type="InterPro" id="IPR036259">
    <property type="entry name" value="MFS_trans_sf"/>
</dbReference>
<feature type="transmembrane region" description="Helical" evidence="8">
    <location>
        <begin position="99"/>
        <end position="117"/>
    </location>
</feature>
<feature type="transmembrane region" description="Helical" evidence="8">
    <location>
        <begin position="452"/>
        <end position="479"/>
    </location>
</feature>
<evidence type="ECO:0000256" key="4">
    <source>
        <dbReference type="ARBA" id="ARBA00022692"/>
    </source>
</evidence>
<evidence type="ECO:0000256" key="1">
    <source>
        <dbReference type="ARBA" id="ARBA00004141"/>
    </source>
</evidence>
<feature type="transmembrane region" description="Helical" evidence="8">
    <location>
        <begin position="144"/>
        <end position="165"/>
    </location>
</feature>
<dbReference type="PANTHER" id="PTHR48020:SF40">
    <property type="entry name" value="MAJOR FACILITATOR SUPERFAMILY (MFS) PROFILE DOMAIN-CONTAINING PROTEIN"/>
    <property type="match status" value="1"/>
</dbReference>
<feature type="transmembrane region" description="Helical" evidence="8">
    <location>
        <begin position="395"/>
        <end position="415"/>
    </location>
</feature>
<dbReference type="PROSITE" id="PS50850">
    <property type="entry name" value="MFS"/>
    <property type="match status" value="1"/>
</dbReference>
<dbReference type="InterPro" id="IPR003663">
    <property type="entry name" value="Sugar/inositol_transpt"/>
</dbReference>
<dbReference type="InterPro" id="IPR050814">
    <property type="entry name" value="Myo-inositol_Transporter"/>
</dbReference>
<feature type="transmembrane region" description="Helical" evidence="8">
    <location>
        <begin position="519"/>
        <end position="540"/>
    </location>
</feature>
<dbReference type="InterPro" id="IPR005828">
    <property type="entry name" value="MFS_sugar_transport-like"/>
</dbReference>
<feature type="domain" description="Major facilitator superfamily (MFS) profile" evidence="9">
    <location>
        <begin position="104"/>
        <end position="544"/>
    </location>
</feature>
<keyword evidence="11" id="KW-1185">Reference proteome</keyword>
<reference evidence="10" key="1">
    <citation type="submission" date="2023-04" db="EMBL/GenBank/DDBJ databases">
        <title>Colletotrichum limetticola genome sequence.</title>
        <authorList>
            <person name="Baroncelli R."/>
        </authorList>
    </citation>
    <scope>NUCLEOTIDE SEQUENCE</scope>
    <source>
        <strain evidence="10">KLA-Anderson</strain>
    </source>
</reference>
<keyword evidence="4 8" id="KW-0812">Transmembrane</keyword>
<evidence type="ECO:0000256" key="8">
    <source>
        <dbReference type="SAM" id="Phobius"/>
    </source>
</evidence>
<dbReference type="Proteomes" id="UP001169217">
    <property type="component" value="Unassembled WGS sequence"/>
</dbReference>
<accession>A0ABQ9PE12</accession>
<dbReference type="InterPro" id="IPR020846">
    <property type="entry name" value="MFS_dom"/>
</dbReference>
<dbReference type="PRINTS" id="PR00171">
    <property type="entry name" value="SUGRTRNSPORT"/>
</dbReference>
<protein>
    <recommendedName>
        <fullName evidence="9">Major facilitator superfamily (MFS) profile domain-containing protein</fullName>
    </recommendedName>
</protein>
<sequence length="599" mass="66392">MSTKHVGDVDSHEVSKVAEEIEHSQIDPLSPLDGLSKEALHAYADNFVNSSNLEEARALFHNAAIIAQNPQSYETLVDIDTLERKALVQERERKWNHPWSLWFTIATCSVGAAVHGWDQTGSNGANLSFPQEFGIGSNSAHDKWILGLVNSAPTIAIFVIGCWLSDPLNNILGRRGTIFVSGTFSFASVLGSGCTQNWQQLLVCRLLLGTGMGIKASTTAVFAAECSPAAIRGALTMSWQLWVAVGIFLGFTANLVVMNAGAITWRLQIGSAMIPAVPLIFMIYLCPESPRWYMKMNRPADAFASLQRLRFTKLQAARDLLLMHIALETEKSLFAHRGSALKRFQELFTIPRIRRANLAAATIMLAQQMCGINIISFYSSSIFVESGFSEQRALWASWGFGLVNFTFAIPALWLIDSYGRRTLLLTTFPHMAWTLLAAGFCFLIGGDGTARLALIALFIFSFTAFYSIGLGPVCFVYAAEVFPLSHRELGMAWSVVINAVGASILGLTFPYMLSALTPTGAFGFYCGLNILALLMIFAFLPETKQLTLEELDVVFAVRSWKFIRYQFTVVIPYWYRQWILWQREVVFESISHGSSSQDV</sequence>
<evidence type="ECO:0000256" key="5">
    <source>
        <dbReference type="ARBA" id="ARBA00022989"/>
    </source>
</evidence>
<dbReference type="EMBL" id="JARUPT010000590">
    <property type="protein sequence ID" value="KAK0369956.1"/>
    <property type="molecule type" value="Genomic_DNA"/>
</dbReference>
<dbReference type="NCBIfam" id="TIGR00879">
    <property type="entry name" value="SP"/>
    <property type="match status" value="1"/>
</dbReference>
<feature type="transmembrane region" description="Helical" evidence="8">
    <location>
        <begin position="358"/>
        <end position="383"/>
    </location>
</feature>
<evidence type="ECO:0000256" key="7">
    <source>
        <dbReference type="RuleBase" id="RU003346"/>
    </source>
</evidence>
<comment type="subcellular location">
    <subcellularLocation>
        <location evidence="1">Membrane</location>
        <topology evidence="1">Multi-pass membrane protein</topology>
    </subcellularLocation>
</comment>
<feature type="transmembrane region" description="Helical" evidence="8">
    <location>
        <begin position="241"/>
        <end position="263"/>
    </location>
</feature>
<dbReference type="PANTHER" id="PTHR48020">
    <property type="entry name" value="PROTON MYO-INOSITOL COTRANSPORTER"/>
    <property type="match status" value="1"/>
</dbReference>
<dbReference type="InterPro" id="IPR005829">
    <property type="entry name" value="Sugar_transporter_CS"/>
</dbReference>
<dbReference type="Pfam" id="PF00083">
    <property type="entry name" value="Sugar_tr"/>
    <property type="match status" value="1"/>
</dbReference>
<proteinExistence type="inferred from homology"/>
<keyword evidence="3 7" id="KW-0813">Transport</keyword>
<comment type="similarity">
    <text evidence="2 7">Belongs to the major facilitator superfamily. Sugar transporter (TC 2.A.1.1) family.</text>
</comment>
<evidence type="ECO:0000259" key="9">
    <source>
        <dbReference type="PROSITE" id="PS50850"/>
    </source>
</evidence>
<gene>
    <name evidence="10" type="ORF">CLIM01_12692</name>
</gene>
<evidence type="ECO:0000256" key="3">
    <source>
        <dbReference type="ARBA" id="ARBA00022448"/>
    </source>
</evidence>
<evidence type="ECO:0000256" key="2">
    <source>
        <dbReference type="ARBA" id="ARBA00010992"/>
    </source>
</evidence>
<comment type="caution">
    <text evidence="10">The sequence shown here is derived from an EMBL/GenBank/DDBJ whole genome shotgun (WGS) entry which is preliminary data.</text>
</comment>
<dbReference type="PROSITE" id="PS00216">
    <property type="entry name" value="SUGAR_TRANSPORT_1"/>
    <property type="match status" value="1"/>
</dbReference>
<feature type="transmembrane region" description="Helical" evidence="8">
    <location>
        <begin position="269"/>
        <end position="286"/>
    </location>
</feature>
<keyword evidence="5 8" id="KW-1133">Transmembrane helix</keyword>
<feature type="transmembrane region" description="Helical" evidence="8">
    <location>
        <begin position="491"/>
        <end position="513"/>
    </location>
</feature>
<evidence type="ECO:0000313" key="10">
    <source>
        <dbReference type="EMBL" id="KAK0369956.1"/>
    </source>
</evidence>
<dbReference type="Gene3D" id="1.20.1250.20">
    <property type="entry name" value="MFS general substrate transporter like domains"/>
    <property type="match status" value="1"/>
</dbReference>
<evidence type="ECO:0000313" key="11">
    <source>
        <dbReference type="Proteomes" id="UP001169217"/>
    </source>
</evidence>
<dbReference type="SUPFAM" id="SSF103473">
    <property type="entry name" value="MFS general substrate transporter"/>
    <property type="match status" value="1"/>
</dbReference>